<comment type="caution">
    <text evidence="1">The sequence shown here is derived from an EMBL/GenBank/DDBJ whole genome shotgun (WGS) entry which is preliminary data.</text>
</comment>
<dbReference type="Proteomes" id="UP000295097">
    <property type="component" value="Unassembled WGS sequence"/>
</dbReference>
<gene>
    <name evidence="1" type="ORF">EDC90_10061</name>
</gene>
<protein>
    <submittedName>
        <fullName evidence="1">Uncharacterized protein</fullName>
    </submittedName>
</protein>
<keyword evidence="2" id="KW-1185">Reference proteome</keyword>
<evidence type="ECO:0000313" key="2">
    <source>
        <dbReference type="Proteomes" id="UP000295097"/>
    </source>
</evidence>
<name>A0A4V2V4P8_9HYPH</name>
<accession>A0A4V2V4P8</accession>
<proteinExistence type="predicted"/>
<dbReference type="EMBL" id="SMAR01000006">
    <property type="protein sequence ID" value="TCT41744.1"/>
    <property type="molecule type" value="Genomic_DNA"/>
</dbReference>
<evidence type="ECO:0000313" key="1">
    <source>
        <dbReference type="EMBL" id="TCT41744.1"/>
    </source>
</evidence>
<dbReference type="AlphaFoldDB" id="A0A4V2V4P8"/>
<sequence>MRITDGVDGRFRDEEMLTRFRQLALLIDVFN</sequence>
<organism evidence="1 2">
    <name type="scientific">Martelella mediterranea</name>
    <dbReference type="NCBI Taxonomy" id="293089"/>
    <lineage>
        <taxon>Bacteria</taxon>
        <taxon>Pseudomonadati</taxon>
        <taxon>Pseudomonadota</taxon>
        <taxon>Alphaproteobacteria</taxon>
        <taxon>Hyphomicrobiales</taxon>
        <taxon>Aurantimonadaceae</taxon>
        <taxon>Martelella</taxon>
    </lineage>
</organism>
<reference evidence="1 2" key="1">
    <citation type="submission" date="2019-03" db="EMBL/GenBank/DDBJ databases">
        <title>Freshwater and sediment microbial communities from various areas in North America, analyzing microbe dynamics in response to fracking.</title>
        <authorList>
            <person name="Lamendella R."/>
        </authorList>
    </citation>
    <scope>NUCLEOTIDE SEQUENCE [LARGE SCALE GENOMIC DNA]</scope>
    <source>
        <strain evidence="1 2">175.2</strain>
    </source>
</reference>